<sequence length="160" mass="18310">MCSAESLRDSKEGDELRDSESTRKTLKHQRLILILTKVKRLSNVTRGEAFEHESELLTHQRVVHSGQETHTCKNCGKVLSFKSELTIHTRTHTGEKTYSCSTCGKRFSHSSHLKVHSITPTDERPFTCRTFGRTYRFMPTQVRYHTPAAPVGKDSFDDQT</sequence>
<dbReference type="Proteomes" id="UP000261660">
    <property type="component" value="Unplaced"/>
</dbReference>
<keyword evidence="3 5" id="KW-0863">Zinc-finger</keyword>
<dbReference type="Pfam" id="PF00096">
    <property type="entry name" value="zf-C2H2"/>
    <property type="match status" value="2"/>
</dbReference>
<organism evidence="8 9">
    <name type="scientific">Labrus bergylta</name>
    <name type="common">ballan wrasse</name>
    <dbReference type="NCBI Taxonomy" id="56723"/>
    <lineage>
        <taxon>Eukaryota</taxon>
        <taxon>Metazoa</taxon>
        <taxon>Chordata</taxon>
        <taxon>Craniata</taxon>
        <taxon>Vertebrata</taxon>
        <taxon>Euteleostomi</taxon>
        <taxon>Actinopterygii</taxon>
        <taxon>Neopterygii</taxon>
        <taxon>Teleostei</taxon>
        <taxon>Neoteleostei</taxon>
        <taxon>Acanthomorphata</taxon>
        <taxon>Eupercaria</taxon>
        <taxon>Labriformes</taxon>
        <taxon>Labridae</taxon>
        <taxon>Labrus</taxon>
    </lineage>
</organism>
<dbReference type="FunFam" id="3.30.160.60:FF:001818">
    <property type="entry name" value="GDNF-inducible zinc finger protein 1 isoform X1"/>
    <property type="match status" value="1"/>
</dbReference>
<dbReference type="PANTHER" id="PTHR23234">
    <property type="entry name" value="ZNF44 PROTEIN"/>
    <property type="match status" value="1"/>
</dbReference>
<evidence type="ECO:0000259" key="7">
    <source>
        <dbReference type="PROSITE" id="PS50157"/>
    </source>
</evidence>
<feature type="domain" description="C2H2-type" evidence="7">
    <location>
        <begin position="70"/>
        <end position="97"/>
    </location>
</feature>
<reference evidence="8" key="2">
    <citation type="submission" date="2025-09" db="UniProtKB">
        <authorList>
            <consortium name="Ensembl"/>
        </authorList>
    </citation>
    <scope>IDENTIFICATION</scope>
</reference>
<dbReference type="PROSITE" id="PS50157">
    <property type="entry name" value="ZINC_FINGER_C2H2_2"/>
    <property type="match status" value="2"/>
</dbReference>
<keyword evidence="2" id="KW-0677">Repeat</keyword>
<feature type="domain" description="C2H2-type" evidence="7">
    <location>
        <begin position="98"/>
        <end position="125"/>
    </location>
</feature>
<dbReference type="GO" id="GO:0008270">
    <property type="term" value="F:zinc ion binding"/>
    <property type="evidence" value="ECO:0007669"/>
    <property type="project" value="UniProtKB-KW"/>
</dbReference>
<evidence type="ECO:0000313" key="8">
    <source>
        <dbReference type="Ensembl" id="ENSLBEP00000007309.1"/>
    </source>
</evidence>
<dbReference type="GeneTree" id="ENSGT01150000286918"/>
<dbReference type="SMART" id="SM00355">
    <property type="entry name" value="ZnF_C2H2"/>
    <property type="match status" value="2"/>
</dbReference>
<dbReference type="InterPro" id="IPR050758">
    <property type="entry name" value="Znf_C2H2-type"/>
</dbReference>
<name>A0A3Q3EJ87_9LABR</name>
<evidence type="ECO:0000256" key="5">
    <source>
        <dbReference type="PROSITE-ProRule" id="PRU00042"/>
    </source>
</evidence>
<accession>A0A3Q3EJ87</accession>
<evidence type="ECO:0000313" key="9">
    <source>
        <dbReference type="Proteomes" id="UP000261660"/>
    </source>
</evidence>
<dbReference type="STRING" id="56723.ENSLBEP00000007309"/>
<dbReference type="PROSITE" id="PS00028">
    <property type="entry name" value="ZINC_FINGER_C2H2_1"/>
    <property type="match status" value="1"/>
</dbReference>
<dbReference type="InParanoid" id="A0A3Q3EJ87"/>
<dbReference type="Ensembl" id="ENSLBET00000007687.1">
    <property type="protein sequence ID" value="ENSLBEP00000007309.1"/>
    <property type="gene ID" value="ENSLBEG00000005660.1"/>
</dbReference>
<keyword evidence="9" id="KW-1185">Reference proteome</keyword>
<evidence type="ECO:0000256" key="1">
    <source>
        <dbReference type="ARBA" id="ARBA00022723"/>
    </source>
</evidence>
<dbReference type="AlphaFoldDB" id="A0A3Q3EJ87"/>
<protein>
    <recommendedName>
        <fullName evidence="7">C2H2-type domain-containing protein</fullName>
    </recommendedName>
</protein>
<dbReference type="FunFam" id="3.30.160.60:FF:000176">
    <property type="entry name" value="zinc finger protein 70"/>
    <property type="match status" value="1"/>
</dbReference>
<dbReference type="InterPro" id="IPR013087">
    <property type="entry name" value="Znf_C2H2_type"/>
</dbReference>
<evidence type="ECO:0000256" key="3">
    <source>
        <dbReference type="ARBA" id="ARBA00022771"/>
    </source>
</evidence>
<proteinExistence type="predicted"/>
<feature type="region of interest" description="Disordered" evidence="6">
    <location>
        <begin position="1"/>
        <end position="22"/>
    </location>
</feature>
<reference evidence="8" key="1">
    <citation type="submission" date="2025-08" db="UniProtKB">
        <authorList>
            <consortium name="Ensembl"/>
        </authorList>
    </citation>
    <scope>IDENTIFICATION</scope>
</reference>
<keyword evidence="1" id="KW-0479">Metal-binding</keyword>
<dbReference type="InterPro" id="IPR036236">
    <property type="entry name" value="Znf_C2H2_sf"/>
</dbReference>
<evidence type="ECO:0000256" key="4">
    <source>
        <dbReference type="ARBA" id="ARBA00022833"/>
    </source>
</evidence>
<evidence type="ECO:0000256" key="2">
    <source>
        <dbReference type="ARBA" id="ARBA00022737"/>
    </source>
</evidence>
<dbReference type="SUPFAM" id="SSF57667">
    <property type="entry name" value="beta-beta-alpha zinc fingers"/>
    <property type="match status" value="2"/>
</dbReference>
<keyword evidence="4" id="KW-0862">Zinc</keyword>
<dbReference type="Gene3D" id="3.30.160.60">
    <property type="entry name" value="Classic Zinc Finger"/>
    <property type="match status" value="2"/>
</dbReference>
<evidence type="ECO:0000256" key="6">
    <source>
        <dbReference type="SAM" id="MobiDB-lite"/>
    </source>
</evidence>
<dbReference type="PANTHER" id="PTHR23234:SF10">
    <property type="entry name" value="RIKEN CDNA 6720489N17 GENE-RELATED"/>
    <property type="match status" value="1"/>
</dbReference>